<evidence type="ECO:0000313" key="4">
    <source>
        <dbReference type="Proteomes" id="UP000001593"/>
    </source>
</evidence>
<dbReference type="PANTHER" id="PTHR33459">
    <property type="entry name" value="DD-GDCA PROTEIN"/>
    <property type="match status" value="1"/>
</dbReference>
<dbReference type="Proteomes" id="UP000001593">
    <property type="component" value="Unassembled WGS sequence"/>
</dbReference>
<gene>
    <name evidence="3" type="ORF">NEMVEDRAFT_v1g240144</name>
</gene>
<dbReference type="InParanoid" id="A7RRE2"/>
<accession>A7RRE2</accession>
<feature type="region of interest" description="Disordered" evidence="1">
    <location>
        <begin position="226"/>
        <end position="277"/>
    </location>
</feature>
<reference evidence="3 4" key="1">
    <citation type="journal article" date="2007" name="Science">
        <title>Sea anemone genome reveals ancestral eumetazoan gene repertoire and genomic organization.</title>
        <authorList>
            <person name="Putnam N.H."/>
            <person name="Srivastava M."/>
            <person name="Hellsten U."/>
            <person name="Dirks B."/>
            <person name="Chapman J."/>
            <person name="Salamov A."/>
            <person name="Terry A."/>
            <person name="Shapiro H."/>
            <person name="Lindquist E."/>
            <person name="Kapitonov V.V."/>
            <person name="Jurka J."/>
            <person name="Genikhovich G."/>
            <person name="Grigoriev I.V."/>
            <person name="Lucas S.M."/>
            <person name="Steele R.E."/>
            <person name="Finnerty J.R."/>
            <person name="Technau U."/>
            <person name="Martindale M.Q."/>
            <person name="Rokhsar D.S."/>
        </authorList>
    </citation>
    <scope>NUCLEOTIDE SEQUENCE [LARGE SCALE GENOMIC DNA]</scope>
    <source>
        <strain evidence="4">CH2 X CH6</strain>
    </source>
</reference>
<feature type="signal peptide" evidence="2">
    <location>
        <begin position="1"/>
        <end position="21"/>
    </location>
</feature>
<evidence type="ECO:0008006" key="5">
    <source>
        <dbReference type="Google" id="ProtNLM"/>
    </source>
</evidence>
<keyword evidence="4" id="KW-1185">Reference proteome</keyword>
<proteinExistence type="predicted"/>
<protein>
    <recommendedName>
        <fullName evidence="5">Dickkopf N-terminal cysteine-rich domain-containing protein</fullName>
    </recommendedName>
</protein>
<name>A7RRE2_NEMVE</name>
<evidence type="ECO:0000256" key="1">
    <source>
        <dbReference type="SAM" id="MobiDB-lite"/>
    </source>
</evidence>
<sequence>MAQLLTLLIVLKASYFNKATAKTVRCQSRSQCGPHQDCNKMLGLCLKQANVPLKAAAAPRAQSRQCPCGPGEYCHEKFNMCLPTPILPVVTTRASSLVRCKSDDDCSGNKYCHKIWNFCLEIPQIPTSVTRKTSRRQCTSDANCTSAEYCHDFFGCVQSRGFYCQLDQDCQSGQYCHNMTRVCLRTLGNSTHNGDRRPCVAHDDCGLQPKVRKSMCIRSRVSRGYKAQKEEKSHKPVGPETSYSWNHPESPGDPNMAQDSHKTGTLPCGLTWSTNVR</sequence>
<evidence type="ECO:0000313" key="3">
    <source>
        <dbReference type="EMBL" id="EDO45930.1"/>
    </source>
</evidence>
<dbReference type="InterPro" id="IPR052326">
    <property type="entry name" value="Diff-Dev_Assoc_Protein"/>
</dbReference>
<feature type="chain" id="PRO_5002714459" description="Dickkopf N-terminal cysteine-rich domain-containing protein" evidence="2">
    <location>
        <begin position="22"/>
        <end position="277"/>
    </location>
</feature>
<dbReference type="OMA" id="ACWHEIC"/>
<keyword evidence="2" id="KW-0732">Signal</keyword>
<dbReference type="EMBL" id="DS469531">
    <property type="protein sequence ID" value="EDO45930.1"/>
    <property type="molecule type" value="Genomic_DNA"/>
</dbReference>
<dbReference type="AlphaFoldDB" id="A7RRE2"/>
<dbReference type="PhylomeDB" id="A7RRE2"/>
<evidence type="ECO:0000256" key="2">
    <source>
        <dbReference type="SAM" id="SignalP"/>
    </source>
</evidence>
<dbReference type="PANTHER" id="PTHR33459:SF7">
    <property type="entry name" value="DD-GDCA PROTEIN"/>
    <property type="match status" value="1"/>
</dbReference>
<dbReference type="HOGENOM" id="CLU_1005774_0_0_1"/>
<organism evidence="3 4">
    <name type="scientific">Nematostella vectensis</name>
    <name type="common">Starlet sea anemone</name>
    <dbReference type="NCBI Taxonomy" id="45351"/>
    <lineage>
        <taxon>Eukaryota</taxon>
        <taxon>Metazoa</taxon>
        <taxon>Cnidaria</taxon>
        <taxon>Anthozoa</taxon>
        <taxon>Hexacorallia</taxon>
        <taxon>Actiniaria</taxon>
        <taxon>Edwardsiidae</taxon>
        <taxon>Nematostella</taxon>
    </lineage>
</organism>